<feature type="region of interest" description="Disordered" evidence="1">
    <location>
        <begin position="45"/>
        <end position="66"/>
    </location>
</feature>
<dbReference type="EMBL" id="FN649742">
    <property type="protein sequence ID" value="CBN75910.1"/>
    <property type="molecule type" value="Genomic_DNA"/>
</dbReference>
<protein>
    <submittedName>
        <fullName evidence="3">Haloacid dehalogenase-like hydrolase</fullName>
    </submittedName>
</protein>
<dbReference type="NCBIfam" id="TIGR01484">
    <property type="entry name" value="HAD-SF-IIB"/>
    <property type="match status" value="1"/>
</dbReference>
<dbReference type="PANTHER" id="PTHR10000">
    <property type="entry name" value="PHOSPHOSERINE PHOSPHATASE"/>
    <property type="match status" value="1"/>
</dbReference>
<feature type="chain" id="PRO_5003117239" evidence="2">
    <location>
        <begin position="21"/>
        <end position="374"/>
    </location>
</feature>
<dbReference type="GO" id="GO:0000287">
    <property type="term" value="F:magnesium ion binding"/>
    <property type="evidence" value="ECO:0007669"/>
    <property type="project" value="TreeGrafter"/>
</dbReference>
<dbReference type="InParanoid" id="D8LI88"/>
<dbReference type="EMBL" id="FN648383">
    <property type="protein sequence ID" value="CBN75910.1"/>
    <property type="molecule type" value="Genomic_DNA"/>
</dbReference>
<dbReference type="SFLD" id="SFLDS00003">
    <property type="entry name" value="Haloacid_Dehalogenase"/>
    <property type="match status" value="1"/>
</dbReference>
<dbReference type="SFLD" id="SFLDG01140">
    <property type="entry name" value="C2.B:_Phosphomannomutase_and_P"/>
    <property type="match status" value="1"/>
</dbReference>
<dbReference type="Pfam" id="PF08282">
    <property type="entry name" value="Hydrolase_3"/>
    <property type="match status" value="1"/>
</dbReference>
<reference evidence="3 4" key="1">
    <citation type="journal article" date="2010" name="Nature">
        <title>The Ectocarpus genome and the independent evolution of multicellularity in brown algae.</title>
        <authorList>
            <person name="Cock J.M."/>
            <person name="Sterck L."/>
            <person name="Rouze P."/>
            <person name="Scornet D."/>
            <person name="Allen A.E."/>
            <person name="Amoutzias G."/>
            <person name="Anthouard V."/>
            <person name="Artiguenave F."/>
            <person name="Aury J.M."/>
            <person name="Badger J.H."/>
            <person name="Beszteri B."/>
            <person name="Billiau K."/>
            <person name="Bonnet E."/>
            <person name="Bothwell J.H."/>
            <person name="Bowler C."/>
            <person name="Boyen C."/>
            <person name="Brownlee C."/>
            <person name="Carrano C.J."/>
            <person name="Charrier B."/>
            <person name="Cho G.Y."/>
            <person name="Coelho S.M."/>
            <person name="Collen J."/>
            <person name="Corre E."/>
            <person name="Da Silva C."/>
            <person name="Delage L."/>
            <person name="Delaroque N."/>
            <person name="Dittami S.M."/>
            <person name="Doulbeau S."/>
            <person name="Elias M."/>
            <person name="Farnham G."/>
            <person name="Gachon C.M."/>
            <person name="Gschloessl B."/>
            <person name="Heesch S."/>
            <person name="Jabbari K."/>
            <person name="Jubin C."/>
            <person name="Kawai H."/>
            <person name="Kimura K."/>
            <person name="Kloareg B."/>
            <person name="Kupper F.C."/>
            <person name="Lang D."/>
            <person name="Le Bail A."/>
            <person name="Leblanc C."/>
            <person name="Lerouge P."/>
            <person name="Lohr M."/>
            <person name="Lopez P.J."/>
            <person name="Martens C."/>
            <person name="Maumus F."/>
            <person name="Michel G."/>
            <person name="Miranda-Saavedra D."/>
            <person name="Morales J."/>
            <person name="Moreau H."/>
            <person name="Motomura T."/>
            <person name="Nagasato C."/>
            <person name="Napoli C.A."/>
            <person name="Nelson D.R."/>
            <person name="Nyvall-Collen P."/>
            <person name="Peters A.F."/>
            <person name="Pommier C."/>
            <person name="Potin P."/>
            <person name="Poulain J."/>
            <person name="Quesneville H."/>
            <person name="Read B."/>
            <person name="Rensing S.A."/>
            <person name="Ritter A."/>
            <person name="Rousvoal S."/>
            <person name="Samanta M."/>
            <person name="Samson G."/>
            <person name="Schroeder D.C."/>
            <person name="Segurens B."/>
            <person name="Strittmatter M."/>
            <person name="Tonon T."/>
            <person name="Tregear J.W."/>
            <person name="Valentin K."/>
            <person name="von Dassow P."/>
            <person name="Yamagishi T."/>
            <person name="Van de Peer Y."/>
            <person name="Wincker P."/>
        </authorList>
    </citation>
    <scope>NUCLEOTIDE SEQUENCE [LARGE SCALE GENOMIC DNA]</scope>
    <source>
        <strain evidence="4">Ec32 / CCAP1310/4</strain>
    </source>
</reference>
<dbReference type="GO" id="GO:0016791">
    <property type="term" value="F:phosphatase activity"/>
    <property type="evidence" value="ECO:0007669"/>
    <property type="project" value="UniProtKB-ARBA"/>
</dbReference>
<feature type="signal peptide" evidence="2">
    <location>
        <begin position="1"/>
        <end position="20"/>
    </location>
</feature>
<dbReference type="Proteomes" id="UP000002630">
    <property type="component" value="Linkage Group LG17"/>
</dbReference>
<evidence type="ECO:0000256" key="2">
    <source>
        <dbReference type="SAM" id="SignalP"/>
    </source>
</evidence>
<evidence type="ECO:0000313" key="4">
    <source>
        <dbReference type="Proteomes" id="UP000002630"/>
    </source>
</evidence>
<evidence type="ECO:0000313" key="3">
    <source>
        <dbReference type="EMBL" id="CBN75910.1"/>
    </source>
</evidence>
<dbReference type="OMA" id="QVIFQAM"/>
<dbReference type="FunCoup" id="D8LI88">
    <property type="interactions" value="1"/>
</dbReference>
<dbReference type="NCBIfam" id="TIGR00099">
    <property type="entry name" value="Cof-subfamily"/>
    <property type="match status" value="1"/>
</dbReference>
<dbReference type="AlphaFoldDB" id="D8LI88"/>
<dbReference type="InterPro" id="IPR006379">
    <property type="entry name" value="HAD-SF_hydro_IIB"/>
</dbReference>
<proteinExistence type="predicted"/>
<dbReference type="InterPro" id="IPR036412">
    <property type="entry name" value="HAD-like_sf"/>
</dbReference>
<sequence length="374" mass="39164">MISQVVKGFVCLRLLPSSGAVSSTAVRGVQRGTYYHHRLHHRPASFGWTTRGGGSGGHAPQSVASSSAAAASASAAASNREPRQLADAPASLLATVEAVASDVDGTLTTPEVTVTPRTKDAIKAVLNSELAFFPATGKTRTGMYKILGEDIAAHLKTKDTPGVFIQGLVVYSGAGDEVLYERLLDVEIVSQVASFCEERGVSLIAYSGDEIVCSVKDAETDKIALYSEPMPSAVGPLTDAMAAGLRVHKLILMDSKEAIDRVRPDIERLIGDRATFTQALPDMLEVLPAGASKGHGVDVLLKHLGIDPVRLMALGDAENDVEMLRLAGVGVCVGNASPPARAAARFMAPTNANDGSAVAMEQLLRSKEPPAGEE</sequence>
<dbReference type="STRING" id="2880.D8LI88"/>
<gene>
    <name evidence="3" type="ORF">Esi_0206_0037</name>
</gene>
<evidence type="ECO:0000256" key="1">
    <source>
        <dbReference type="SAM" id="MobiDB-lite"/>
    </source>
</evidence>
<keyword evidence="4" id="KW-1185">Reference proteome</keyword>
<dbReference type="InterPro" id="IPR000150">
    <property type="entry name" value="Cof"/>
</dbReference>
<name>D8LI88_ECTSI</name>
<dbReference type="Gene3D" id="3.30.1240.10">
    <property type="match status" value="1"/>
</dbReference>
<dbReference type="InterPro" id="IPR023214">
    <property type="entry name" value="HAD_sf"/>
</dbReference>
<organism evidence="3 4">
    <name type="scientific">Ectocarpus siliculosus</name>
    <name type="common">Brown alga</name>
    <name type="synonym">Conferva siliculosa</name>
    <dbReference type="NCBI Taxonomy" id="2880"/>
    <lineage>
        <taxon>Eukaryota</taxon>
        <taxon>Sar</taxon>
        <taxon>Stramenopiles</taxon>
        <taxon>Ochrophyta</taxon>
        <taxon>PX clade</taxon>
        <taxon>Phaeophyceae</taxon>
        <taxon>Ectocarpales</taxon>
        <taxon>Ectocarpaceae</taxon>
        <taxon>Ectocarpus</taxon>
    </lineage>
</organism>
<accession>D8LI88</accession>
<dbReference type="PANTHER" id="PTHR10000:SF8">
    <property type="entry name" value="HAD SUPERFAMILY HYDROLASE-LIKE, TYPE 3"/>
    <property type="match status" value="1"/>
</dbReference>
<keyword evidence="2" id="KW-0732">Signal</keyword>
<dbReference type="GO" id="GO:0005829">
    <property type="term" value="C:cytosol"/>
    <property type="evidence" value="ECO:0007669"/>
    <property type="project" value="TreeGrafter"/>
</dbReference>
<dbReference type="eggNOG" id="ENOG502S1YA">
    <property type="taxonomic scope" value="Eukaryota"/>
</dbReference>
<dbReference type="Gene3D" id="3.40.50.1000">
    <property type="entry name" value="HAD superfamily/HAD-like"/>
    <property type="match status" value="1"/>
</dbReference>
<dbReference type="OrthoDB" id="27226at2759"/>
<dbReference type="SUPFAM" id="SSF56784">
    <property type="entry name" value="HAD-like"/>
    <property type="match status" value="1"/>
</dbReference>